<organism evidence="1 2">
    <name type="scientific">Verticillium longisporum</name>
    <name type="common">Verticillium dahliae var. longisporum</name>
    <dbReference type="NCBI Taxonomy" id="100787"/>
    <lineage>
        <taxon>Eukaryota</taxon>
        <taxon>Fungi</taxon>
        <taxon>Dikarya</taxon>
        <taxon>Ascomycota</taxon>
        <taxon>Pezizomycotina</taxon>
        <taxon>Sordariomycetes</taxon>
        <taxon>Hypocreomycetidae</taxon>
        <taxon>Glomerellales</taxon>
        <taxon>Plectosphaerellaceae</taxon>
        <taxon>Verticillium</taxon>
    </lineage>
</organism>
<evidence type="ECO:0000313" key="1">
    <source>
        <dbReference type="EMBL" id="CRK12075.1"/>
    </source>
</evidence>
<name>A0A0G4KRH8_VERLO</name>
<dbReference type="AlphaFoldDB" id="A0A0G4KRH8"/>
<evidence type="ECO:0000313" key="2">
    <source>
        <dbReference type="Proteomes" id="UP000044602"/>
    </source>
</evidence>
<gene>
    <name evidence="1" type="ORF">BN1708_010330</name>
</gene>
<sequence length="112" mass="12099">MTKCTILQNTATHSPPPCPAFAAHVLAPPCRAAAAGRLPRTISTAPRNQNRYGSENPRCLKTALWAPSQAVTAPPVQSRNRCYFDSAGRLNLDPKVVPIGHPSISLRQLFIT</sequence>
<keyword evidence="2" id="KW-1185">Reference proteome</keyword>
<reference evidence="1 2" key="1">
    <citation type="submission" date="2015-05" db="EMBL/GenBank/DDBJ databases">
        <authorList>
            <person name="Wang D.B."/>
            <person name="Wang M."/>
        </authorList>
    </citation>
    <scope>NUCLEOTIDE SEQUENCE [LARGE SCALE GENOMIC DNA]</scope>
    <source>
        <strain evidence="1">VL1</strain>
    </source>
</reference>
<accession>A0A0G4KRH8</accession>
<protein>
    <submittedName>
        <fullName evidence="1">Uncharacterized protein</fullName>
    </submittedName>
</protein>
<dbReference type="EMBL" id="CVQH01003336">
    <property type="protein sequence ID" value="CRK12075.1"/>
    <property type="molecule type" value="Genomic_DNA"/>
</dbReference>
<dbReference type="Proteomes" id="UP000044602">
    <property type="component" value="Unassembled WGS sequence"/>
</dbReference>
<proteinExistence type="predicted"/>